<dbReference type="AlphaFoldDB" id="A0A131YVU2"/>
<keyword evidence="1" id="KW-0696">RNA-directed RNA polymerase</keyword>
<accession>A0A131YVU2</accession>
<reference evidence="1" key="1">
    <citation type="journal article" date="2016" name="Ticks Tick Borne Dis.">
        <title>De novo assembly and annotation of the salivary gland transcriptome of Rhipicephalus appendiculatus male and female ticks during blood feeding.</title>
        <authorList>
            <person name="de Castro M.H."/>
            <person name="de Klerk D."/>
            <person name="Pienaar R."/>
            <person name="Latif A.A."/>
            <person name="Rees D.J."/>
            <person name="Mans B.J."/>
        </authorList>
    </citation>
    <scope>NUCLEOTIDE SEQUENCE</scope>
    <source>
        <tissue evidence="1">Salivary glands</tissue>
    </source>
</reference>
<name>A0A131YVU2_RHIAP</name>
<protein>
    <submittedName>
        <fullName evidence="1">RNA-dependent RNA polymerase</fullName>
    </submittedName>
</protein>
<keyword evidence="1" id="KW-0808">Transferase</keyword>
<dbReference type="GO" id="GO:0003968">
    <property type="term" value="F:RNA-directed RNA polymerase activity"/>
    <property type="evidence" value="ECO:0007669"/>
    <property type="project" value="UniProtKB-KW"/>
</dbReference>
<evidence type="ECO:0000313" key="1">
    <source>
        <dbReference type="EMBL" id="JAP82296.1"/>
    </source>
</evidence>
<organism evidence="1">
    <name type="scientific">Rhipicephalus appendiculatus</name>
    <name type="common">Brown ear tick</name>
    <dbReference type="NCBI Taxonomy" id="34631"/>
    <lineage>
        <taxon>Eukaryota</taxon>
        <taxon>Metazoa</taxon>
        <taxon>Ecdysozoa</taxon>
        <taxon>Arthropoda</taxon>
        <taxon>Chelicerata</taxon>
        <taxon>Arachnida</taxon>
        <taxon>Acari</taxon>
        <taxon>Parasitiformes</taxon>
        <taxon>Ixodida</taxon>
        <taxon>Ixodoidea</taxon>
        <taxon>Ixodidae</taxon>
        <taxon>Rhipicephalinae</taxon>
        <taxon>Rhipicephalus</taxon>
        <taxon>Rhipicephalus</taxon>
    </lineage>
</organism>
<keyword evidence="1" id="KW-0548">Nucleotidyltransferase</keyword>
<dbReference type="EMBL" id="GEDV01006261">
    <property type="protein sequence ID" value="JAP82296.1"/>
    <property type="molecule type" value="Transcribed_RNA"/>
</dbReference>
<proteinExistence type="predicted"/>
<sequence length="215" mass="23517">MVTYSSEALNQSCCCSFPWALADVLLELAKALSGDVEMPQTPPNFLLSKLNAAFAEESTQASMKDLALEVITKWAVKDELVKDSKAKHSSICKSCLSKIFEDSIKAAAQQQELGSGDPEQTEGNSQCNGRLFTAGELVLGFLRHVSGARVQFPPCNECKWSLSMTRTITMAAVRTYSLLAITRDLCHLGLPCEPELHEPVQIVQEGNPVRIQETP</sequence>